<sequence length="116" mass="12382">MPSITAPSVNLSCLFILFSLCVHLITGESSNAAVLKGLLAFPLGAQTGGDYVAGVFAMSLRQRLGIEFRSKYKGLQMANGSFEKGNIFHTLTPFCGLKLPSSALTAVKKWSNSPEL</sequence>
<accession>A0A9D3X4U7</accession>
<keyword evidence="1" id="KW-0732">Signal</keyword>
<feature type="chain" id="PRO_5038405883" evidence="1">
    <location>
        <begin position="28"/>
        <end position="116"/>
    </location>
</feature>
<dbReference type="Proteomes" id="UP000827986">
    <property type="component" value="Unassembled WGS sequence"/>
</dbReference>
<dbReference type="AlphaFoldDB" id="A0A9D3X4U7"/>
<name>A0A9D3X4U7_9SAUR</name>
<evidence type="ECO:0000313" key="3">
    <source>
        <dbReference type="Proteomes" id="UP000827986"/>
    </source>
</evidence>
<keyword evidence="3" id="KW-1185">Reference proteome</keyword>
<gene>
    <name evidence="2" type="ORF">KIL84_016710</name>
</gene>
<proteinExistence type="predicted"/>
<organism evidence="2 3">
    <name type="scientific">Mauremys mutica</name>
    <name type="common">yellowpond turtle</name>
    <dbReference type="NCBI Taxonomy" id="74926"/>
    <lineage>
        <taxon>Eukaryota</taxon>
        <taxon>Metazoa</taxon>
        <taxon>Chordata</taxon>
        <taxon>Craniata</taxon>
        <taxon>Vertebrata</taxon>
        <taxon>Euteleostomi</taxon>
        <taxon>Archelosauria</taxon>
        <taxon>Testudinata</taxon>
        <taxon>Testudines</taxon>
        <taxon>Cryptodira</taxon>
        <taxon>Durocryptodira</taxon>
        <taxon>Testudinoidea</taxon>
        <taxon>Geoemydidae</taxon>
        <taxon>Geoemydinae</taxon>
        <taxon>Mauremys</taxon>
    </lineage>
</organism>
<evidence type="ECO:0000313" key="2">
    <source>
        <dbReference type="EMBL" id="KAH1172871.1"/>
    </source>
</evidence>
<feature type="signal peptide" evidence="1">
    <location>
        <begin position="1"/>
        <end position="27"/>
    </location>
</feature>
<reference evidence="2" key="1">
    <citation type="submission" date="2021-09" db="EMBL/GenBank/DDBJ databases">
        <title>The genome of Mauremys mutica provides insights into the evolution of semi-aquatic lifestyle.</title>
        <authorList>
            <person name="Gong S."/>
            <person name="Gao Y."/>
        </authorList>
    </citation>
    <scope>NUCLEOTIDE SEQUENCE</scope>
    <source>
        <strain evidence="2">MM-2020</strain>
        <tissue evidence="2">Muscle</tissue>
    </source>
</reference>
<protein>
    <submittedName>
        <fullName evidence="2">Uncharacterized protein</fullName>
    </submittedName>
</protein>
<evidence type="ECO:0000256" key="1">
    <source>
        <dbReference type="SAM" id="SignalP"/>
    </source>
</evidence>
<comment type="caution">
    <text evidence="2">The sequence shown here is derived from an EMBL/GenBank/DDBJ whole genome shotgun (WGS) entry which is preliminary data.</text>
</comment>
<dbReference type="EMBL" id="JAHDVG010000482">
    <property type="protein sequence ID" value="KAH1172871.1"/>
    <property type="molecule type" value="Genomic_DNA"/>
</dbReference>